<evidence type="ECO:0000313" key="1">
    <source>
        <dbReference type="EMBL" id="OUZ33050.1"/>
    </source>
</evidence>
<dbReference type="RefSeq" id="WP_087640874.1">
    <property type="nucleotide sequence ID" value="NZ_CP147246.1"/>
</dbReference>
<keyword evidence="3" id="KW-1185">Reference proteome</keyword>
<dbReference type="Proteomes" id="UP000196151">
    <property type="component" value="Chromosome"/>
</dbReference>
<dbReference type="AlphaFoldDB" id="A0A200J8S4"/>
<reference evidence="2" key="2">
    <citation type="submission" date="2017-05" db="EMBL/GenBank/DDBJ databases">
        <authorList>
            <consortium name="The Broad Institute Genomics Platform"/>
            <consortium name="The Broad Institute Genomic Center for Infectious Diseases"/>
            <person name="Earl A."/>
            <person name="Manson A."/>
            <person name="Schwartman J."/>
            <person name="Gilmore M."/>
            <person name="Abouelleil A."/>
            <person name="Cao P."/>
            <person name="Chapman S."/>
            <person name="Cusick C."/>
            <person name="Shea T."/>
            <person name="Young S."/>
            <person name="Neafsey D."/>
            <person name="Nusbaum C."/>
            <person name="Birren B."/>
        </authorList>
    </citation>
    <scope>NUCLEOTIDE SEQUENCE</scope>
    <source>
        <strain evidence="2">9D6_DIV0238</strain>
    </source>
</reference>
<evidence type="ECO:0000313" key="3">
    <source>
        <dbReference type="Proteomes" id="UP000196151"/>
    </source>
</evidence>
<reference evidence="2" key="3">
    <citation type="submission" date="2024-03" db="EMBL/GenBank/DDBJ databases">
        <title>The Genome Sequence of Enterococcus sp. DIV0238c.</title>
        <authorList>
            <consortium name="The Broad Institute Genomics Platform"/>
            <consortium name="The Broad Institute Microbial Omics Core"/>
            <consortium name="The Broad Institute Genomic Center for Infectious Diseases"/>
            <person name="Earl A."/>
            <person name="Manson A."/>
            <person name="Gilmore M."/>
            <person name="Schwartman J."/>
            <person name="Shea T."/>
            <person name="Abouelleil A."/>
            <person name="Cao P."/>
            <person name="Chapman S."/>
            <person name="Cusick C."/>
            <person name="Young S."/>
            <person name="Neafsey D."/>
            <person name="Nusbaum C."/>
            <person name="Birren B."/>
        </authorList>
    </citation>
    <scope>NUCLEOTIDE SEQUENCE</scope>
    <source>
        <strain evidence="2">9D6_DIV0238</strain>
    </source>
</reference>
<gene>
    <name evidence="2" type="ORF">A5889_001319</name>
    <name evidence="1" type="ORF">A5889_001759</name>
</gene>
<reference evidence="1" key="1">
    <citation type="submission" date="2017-05" db="EMBL/GenBank/DDBJ databases">
        <title>The Genome Sequence of Enterococcus sp. 9D6_DIV0238.</title>
        <authorList>
            <consortium name="The Broad Institute Genomics Platform"/>
            <consortium name="The Broad Institute Genomic Center for Infectious Diseases"/>
            <person name="Earl A."/>
            <person name="Manson A."/>
            <person name="Schwartman J."/>
            <person name="Gilmore M."/>
            <person name="Abouelleil A."/>
            <person name="Cao P."/>
            <person name="Chapman S."/>
            <person name="Cusick C."/>
            <person name="Shea T."/>
            <person name="Young S."/>
            <person name="Neafsey D."/>
            <person name="Nusbaum C."/>
            <person name="Birren B."/>
        </authorList>
    </citation>
    <scope>NUCLEOTIDE SEQUENCE [LARGE SCALE GENOMIC DNA]</scope>
    <source>
        <strain evidence="1">9D6_DIV0238</strain>
    </source>
</reference>
<dbReference type="EMBL" id="NIBQ01000002">
    <property type="protein sequence ID" value="OUZ33050.1"/>
    <property type="molecule type" value="Genomic_DNA"/>
</dbReference>
<proteinExistence type="predicted"/>
<dbReference type="OrthoDB" id="2185764at2"/>
<protein>
    <submittedName>
        <fullName evidence="1">Uncharacterized protein</fullName>
    </submittedName>
</protein>
<organism evidence="1">
    <name type="scientific">Candidatus Enterococcus dunnyi</name>
    <dbReference type="NCBI Taxonomy" id="1834192"/>
    <lineage>
        <taxon>Bacteria</taxon>
        <taxon>Bacillati</taxon>
        <taxon>Bacillota</taxon>
        <taxon>Bacilli</taxon>
        <taxon>Lactobacillales</taxon>
        <taxon>Enterococcaceae</taxon>
        <taxon>Enterococcus</taxon>
    </lineage>
</organism>
<sequence length="112" mass="13317">MEMNLLIVVYFLIVMLTVLALVIVKDKQVLQNLFEKQEIQHEEITELKLEKVRLKHVIRMQDETISHMLAEDADTPKKVAAFRSKEIPVVETADQEWHLDEYESMNQEYYQI</sequence>
<name>A0A200J8S4_9ENTE</name>
<accession>A0A200J8S4</accession>
<evidence type="ECO:0000313" key="2">
    <source>
        <dbReference type="EMBL" id="WYJ93817.1"/>
    </source>
</evidence>
<dbReference type="EMBL" id="CP147246">
    <property type="protein sequence ID" value="WYJ93817.1"/>
    <property type="molecule type" value="Genomic_DNA"/>
</dbReference>